<organism evidence="1 2">
    <name type="scientific">Murimonas intestini</name>
    <dbReference type="NCBI Taxonomy" id="1337051"/>
    <lineage>
        <taxon>Bacteria</taxon>
        <taxon>Bacillati</taxon>
        <taxon>Bacillota</taxon>
        <taxon>Clostridia</taxon>
        <taxon>Lachnospirales</taxon>
        <taxon>Lachnospiraceae</taxon>
        <taxon>Murimonas</taxon>
    </lineage>
</organism>
<reference evidence="1 2" key="1">
    <citation type="submission" date="2018-05" db="EMBL/GenBank/DDBJ databases">
        <authorList>
            <person name="Goeker M."/>
            <person name="Huntemann M."/>
            <person name="Clum A."/>
            <person name="Pillay M."/>
            <person name="Palaniappan K."/>
            <person name="Varghese N."/>
            <person name="Mikhailova N."/>
            <person name="Stamatis D."/>
            <person name="Reddy T."/>
            <person name="Daum C."/>
            <person name="Shapiro N."/>
            <person name="Ivanova N."/>
            <person name="Kyrpides N."/>
            <person name="Woyke T."/>
        </authorList>
    </citation>
    <scope>NUCLEOTIDE SEQUENCE [LARGE SCALE GENOMIC DNA]</scope>
    <source>
        <strain evidence="1 2">DSM 26524</strain>
    </source>
</reference>
<dbReference type="AlphaFoldDB" id="A0AB73T603"/>
<protein>
    <recommendedName>
        <fullName evidence="3">Peptidase M61 catalytic domain-containing protein</fullName>
    </recommendedName>
</protein>
<dbReference type="RefSeq" id="WP_109625849.1">
    <property type="nucleotide sequence ID" value="NZ_CABJAT010000009.1"/>
</dbReference>
<dbReference type="Gene3D" id="1.10.390.10">
    <property type="entry name" value="Neutral Protease Domain 2"/>
    <property type="match status" value="1"/>
</dbReference>
<sequence>MVRLPQVETEIKPFWEGNTVGGADVVIRIRGEEHPGGSLICDFNQDLYGIPCSVDWDSFYMEDEAGELGYTADDERIQHQLLRSITAGRDTKGTITITYRNKFLPARPNPVMDMGQEAGGVSGSGENWMPRLTQEEYELDMKIFKDGLPDGAKVLWSYGEEHISRTMKKADLQETFYYFGLAKGVENKNFGYYWFDREGFDASEIAVWTSEVFLKMADFFRDDNEAYKIFARARQCRKSGGTALKRSYSYIYDPDALPTMTELKFLFPHEMVHNWVTLLDEPFGTCTWYVEGMAEFYCLVLPWRFGLASREELLEQLNDRAEQYYENPCAAYPANELGDLLFKDKEATTVPYGRGFFYLMAIDSRIREKTGGSRSLDDVMFAILERTKAGEVLQNEAWLQELSKVLDGDVKEEFEAMMKGAVISPIISCFDGADIEIIKKEGISRRDGKPCVTYEFR</sequence>
<dbReference type="InterPro" id="IPR027268">
    <property type="entry name" value="Peptidase_M4/M1_CTD_sf"/>
</dbReference>
<keyword evidence="2" id="KW-1185">Reference proteome</keyword>
<evidence type="ECO:0000313" key="2">
    <source>
        <dbReference type="Proteomes" id="UP000245412"/>
    </source>
</evidence>
<evidence type="ECO:0000313" key="1">
    <source>
        <dbReference type="EMBL" id="PWJ76704.1"/>
    </source>
</evidence>
<evidence type="ECO:0008006" key="3">
    <source>
        <dbReference type="Google" id="ProtNLM"/>
    </source>
</evidence>
<name>A0AB73T603_9FIRM</name>
<gene>
    <name evidence="1" type="ORF">C7383_104150</name>
</gene>
<dbReference type="Proteomes" id="UP000245412">
    <property type="component" value="Unassembled WGS sequence"/>
</dbReference>
<proteinExistence type="predicted"/>
<accession>A0AB73T603</accession>
<comment type="caution">
    <text evidence="1">The sequence shown here is derived from an EMBL/GenBank/DDBJ whole genome shotgun (WGS) entry which is preliminary data.</text>
</comment>
<dbReference type="EMBL" id="QGGY01000004">
    <property type="protein sequence ID" value="PWJ76704.1"/>
    <property type="molecule type" value="Genomic_DNA"/>
</dbReference>